<dbReference type="InterPro" id="IPR001173">
    <property type="entry name" value="Glyco_trans_2-like"/>
</dbReference>
<evidence type="ECO:0000313" key="2">
    <source>
        <dbReference type="EMBL" id="MBT0608449.1"/>
    </source>
</evidence>
<sequence length="319" mass="38223">MSNTLITILLATYNRAHLIEETLRSIQNQTHVNFECFITDDNSSDDTAVTVKRFCQGDPRFHYFLKPEKYPKGLSANRNFGLDLAEKHGAQYIQFFDDDDIMHPRKLELQLKPFLVDKKLDLTICCYRKFDKTAMIEFDLDLADDKSCHIKTGNLLKSFYLNKINLNSLGPLWKAEVLKRYRFDERLRYTEERDFYLRIFLLQKIRYVPVPYILFWYRKHEKAITSNLYEDNGVYKKEAKRISETNFLNLVLKQEKAPYFLLKSFLKKAIITNNSKNLKGVNNYVLQKIFDWKLRYFTILVLNPYFRIIRVFHNFNFYV</sequence>
<dbReference type="PANTHER" id="PTHR22916:SF3">
    <property type="entry name" value="UDP-GLCNAC:BETAGAL BETA-1,3-N-ACETYLGLUCOSAMINYLTRANSFERASE-LIKE PROTEIN 1"/>
    <property type="match status" value="1"/>
</dbReference>
<dbReference type="Proteomes" id="UP001297092">
    <property type="component" value="Unassembled WGS sequence"/>
</dbReference>
<protein>
    <submittedName>
        <fullName evidence="2">Glycosyltransferase</fullName>
        <ecNumber evidence="2">2.4.-.-</ecNumber>
    </submittedName>
</protein>
<feature type="domain" description="Glycosyltransferase 2-like" evidence="1">
    <location>
        <begin position="7"/>
        <end position="132"/>
    </location>
</feature>
<gene>
    <name evidence="2" type="ORF">KIV10_09665</name>
</gene>
<dbReference type="EC" id="2.4.-.-" evidence="2"/>
<dbReference type="EMBL" id="JAHCTB010000004">
    <property type="protein sequence ID" value="MBT0608449.1"/>
    <property type="molecule type" value="Genomic_DNA"/>
</dbReference>
<comment type="caution">
    <text evidence="2">The sequence shown here is derived from an EMBL/GenBank/DDBJ whole genome shotgun (WGS) entry which is preliminary data.</text>
</comment>
<organism evidence="2 3">
    <name type="scientific">Aequorivita echinoideorum</name>
    <dbReference type="NCBI Taxonomy" id="1549647"/>
    <lineage>
        <taxon>Bacteria</taxon>
        <taxon>Pseudomonadati</taxon>
        <taxon>Bacteroidota</taxon>
        <taxon>Flavobacteriia</taxon>
        <taxon>Flavobacteriales</taxon>
        <taxon>Flavobacteriaceae</taxon>
        <taxon>Aequorivita</taxon>
    </lineage>
</organism>
<reference evidence="2 3" key="1">
    <citation type="submission" date="2021-05" db="EMBL/GenBank/DDBJ databases">
        <title>Aequorivita echinoideorum JCM 30378 genome.</title>
        <authorList>
            <person name="Zhang H."/>
            <person name="Li C."/>
        </authorList>
    </citation>
    <scope>NUCLEOTIDE SEQUENCE [LARGE SCALE GENOMIC DNA]</scope>
    <source>
        <strain evidence="2 3">JCM30378</strain>
    </source>
</reference>
<evidence type="ECO:0000313" key="3">
    <source>
        <dbReference type="Proteomes" id="UP001297092"/>
    </source>
</evidence>
<name>A0ABS5S5F2_9FLAO</name>
<proteinExistence type="predicted"/>
<dbReference type="Pfam" id="PF00535">
    <property type="entry name" value="Glycos_transf_2"/>
    <property type="match status" value="1"/>
</dbReference>
<keyword evidence="2" id="KW-0328">Glycosyltransferase</keyword>
<dbReference type="Gene3D" id="3.90.550.10">
    <property type="entry name" value="Spore Coat Polysaccharide Biosynthesis Protein SpsA, Chain A"/>
    <property type="match status" value="1"/>
</dbReference>
<dbReference type="RefSeq" id="WP_214113320.1">
    <property type="nucleotide sequence ID" value="NZ_JAHCTB010000004.1"/>
</dbReference>
<keyword evidence="3" id="KW-1185">Reference proteome</keyword>
<dbReference type="SUPFAM" id="SSF53448">
    <property type="entry name" value="Nucleotide-diphospho-sugar transferases"/>
    <property type="match status" value="1"/>
</dbReference>
<dbReference type="InterPro" id="IPR029044">
    <property type="entry name" value="Nucleotide-diphossugar_trans"/>
</dbReference>
<dbReference type="PANTHER" id="PTHR22916">
    <property type="entry name" value="GLYCOSYLTRANSFERASE"/>
    <property type="match status" value="1"/>
</dbReference>
<evidence type="ECO:0000259" key="1">
    <source>
        <dbReference type="Pfam" id="PF00535"/>
    </source>
</evidence>
<keyword evidence="2" id="KW-0808">Transferase</keyword>
<dbReference type="GO" id="GO:0016757">
    <property type="term" value="F:glycosyltransferase activity"/>
    <property type="evidence" value="ECO:0007669"/>
    <property type="project" value="UniProtKB-KW"/>
</dbReference>
<accession>A0ABS5S5F2</accession>